<name>A0A226EC91_FOLCA</name>
<evidence type="ECO:0000313" key="3">
    <source>
        <dbReference type="Proteomes" id="UP000198287"/>
    </source>
</evidence>
<protein>
    <submittedName>
        <fullName evidence="2">Uncharacterized protein</fullName>
    </submittedName>
</protein>
<gene>
    <name evidence="2" type="ORF">Fcan01_11154</name>
</gene>
<feature type="compositionally biased region" description="Polar residues" evidence="1">
    <location>
        <begin position="133"/>
        <end position="144"/>
    </location>
</feature>
<sequence>MWSLFNEASGGGDQTEESVIRPSSRTVSPPPSRPSSPVSVVPHIRKLKLKRNVAIELLVEDMAVVRAELAKPQPDHALLQRKSRTIQQLTEEAEQQVSEVLDYYVQKNMGEKFRQDRKSWKEMSEDVIELTTSIKSATSPSSRPVSPAGSANSATSSGGSRRVKLPKFELLKFSGKIREWLEWWAYFAQIHEDTSLSTSDKFRYLVQSMESGGEASDIVASFPKSPENYQKAIDMLTEKYGKKDMLVSLYMTDLAELLFNKEKGSLSKFYVNLQTQLQNLESLGVKSEQSSQYLLPMVLKSLPRETLTAWYRSTLSKVDVERFVPPKSRLDCLLMFLKEEVESEWKIELAYGEKEEKVAHHHPLKEEYDEEYEEEELTTAAGLLSSIHLQREESSPIVLSHSASAMASQECSGEVLSRQPSSDFTTTREVIGWRDCYSTVELIELS</sequence>
<feature type="region of interest" description="Disordered" evidence="1">
    <location>
        <begin position="1"/>
        <end position="39"/>
    </location>
</feature>
<reference evidence="2 3" key="1">
    <citation type="submission" date="2015-12" db="EMBL/GenBank/DDBJ databases">
        <title>The genome of Folsomia candida.</title>
        <authorList>
            <person name="Faddeeva A."/>
            <person name="Derks M.F."/>
            <person name="Anvar Y."/>
            <person name="Smit S."/>
            <person name="Van Straalen N."/>
            <person name="Roelofs D."/>
        </authorList>
    </citation>
    <scope>NUCLEOTIDE SEQUENCE [LARGE SCALE GENOMIC DNA]</scope>
    <source>
        <strain evidence="2 3">VU population</strain>
        <tissue evidence="2">Whole body</tissue>
    </source>
</reference>
<dbReference type="Proteomes" id="UP000198287">
    <property type="component" value="Unassembled WGS sequence"/>
</dbReference>
<proteinExistence type="predicted"/>
<feature type="region of interest" description="Disordered" evidence="1">
    <location>
        <begin position="133"/>
        <end position="160"/>
    </location>
</feature>
<dbReference type="PANTHER" id="PTHR22954:SF3">
    <property type="entry name" value="PROTEIN CBG08539"/>
    <property type="match status" value="1"/>
</dbReference>
<dbReference type="PANTHER" id="PTHR22954">
    <property type="entry name" value="RETROVIRAL PROTEASE-RELATED"/>
    <property type="match status" value="1"/>
</dbReference>
<accession>A0A226EC91</accession>
<dbReference type="OrthoDB" id="7762859at2759"/>
<comment type="caution">
    <text evidence="2">The sequence shown here is derived from an EMBL/GenBank/DDBJ whole genome shotgun (WGS) entry which is preliminary data.</text>
</comment>
<keyword evidence="3" id="KW-1185">Reference proteome</keyword>
<feature type="compositionally biased region" description="Low complexity" evidence="1">
    <location>
        <begin position="146"/>
        <end position="160"/>
    </location>
</feature>
<evidence type="ECO:0000313" key="2">
    <source>
        <dbReference type="EMBL" id="OXA55049.1"/>
    </source>
</evidence>
<dbReference type="Pfam" id="PF03564">
    <property type="entry name" value="DUF1759"/>
    <property type="match status" value="1"/>
</dbReference>
<dbReference type="InterPro" id="IPR005312">
    <property type="entry name" value="DUF1759"/>
</dbReference>
<dbReference type="EMBL" id="LNIX01000005">
    <property type="protein sequence ID" value="OXA55049.1"/>
    <property type="molecule type" value="Genomic_DNA"/>
</dbReference>
<evidence type="ECO:0000256" key="1">
    <source>
        <dbReference type="SAM" id="MobiDB-lite"/>
    </source>
</evidence>
<organism evidence="2 3">
    <name type="scientific">Folsomia candida</name>
    <name type="common">Springtail</name>
    <dbReference type="NCBI Taxonomy" id="158441"/>
    <lineage>
        <taxon>Eukaryota</taxon>
        <taxon>Metazoa</taxon>
        <taxon>Ecdysozoa</taxon>
        <taxon>Arthropoda</taxon>
        <taxon>Hexapoda</taxon>
        <taxon>Collembola</taxon>
        <taxon>Entomobryomorpha</taxon>
        <taxon>Isotomoidea</taxon>
        <taxon>Isotomidae</taxon>
        <taxon>Proisotominae</taxon>
        <taxon>Folsomia</taxon>
    </lineage>
</organism>
<dbReference type="AlphaFoldDB" id="A0A226EC91"/>